<dbReference type="EMBL" id="KQ978998">
    <property type="protein sequence ID" value="KYN26684.1"/>
    <property type="molecule type" value="Genomic_DNA"/>
</dbReference>
<dbReference type="CDD" id="cd10442">
    <property type="entry name" value="GIY-YIG_PLEs"/>
    <property type="match status" value="1"/>
</dbReference>
<dbReference type="PANTHER" id="PTHR21301">
    <property type="entry name" value="REVERSE TRANSCRIPTASE"/>
    <property type="match status" value="1"/>
</dbReference>
<dbReference type="AlphaFoldDB" id="A0A151JLI9"/>
<dbReference type="Proteomes" id="UP000078492">
    <property type="component" value="Unassembled WGS sequence"/>
</dbReference>
<gene>
    <name evidence="2" type="ORF">ALC57_03945</name>
</gene>
<dbReference type="Gene3D" id="3.40.1440.10">
    <property type="entry name" value="GIY-YIG endonuclease"/>
    <property type="match status" value="1"/>
</dbReference>
<proteinExistence type="predicted"/>
<feature type="domain" description="Helix-turn-helix" evidence="1">
    <location>
        <begin position="21"/>
        <end position="78"/>
    </location>
</feature>
<protein>
    <recommendedName>
        <fullName evidence="1">Helix-turn-helix domain-containing protein</fullName>
    </recommendedName>
</protein>
<name>A0A151JLI9_9HYME</name>
<dbReference type="SUPFAM" id="SSF82771">
    <property type="entry name" value="GIY-YIG endonuclease"/>
    <property type="match status" value="1"/>
</dbReference>
<evidence type="ECO:0000313" key="2">
    <source>
        <dbReference type="EMBL" id="KYN26684.1"/>
    </source>
</evidence>
<reference evidence="2 3" key="1">
    <citation type="submission" date="2015-09" db="EMBL/GenBank/DDBJ databases">
        <title>Trachymyrmex cornetzi WGS genome.</title>
        <authorList>
            <person name="Nygaard S."/>
            <person name="Hu H."/>
            <person name="Boomsma J."/>
            <person name="Zhang G."/>
        </authorList>
    </citation>
    <scope>NUCLEOTIDE SEQUENCE [LARGE SCALE GENOMIC DNA]</scope>
    <source>
        <strain evidence="2">Tcor2-1</strain>
        <tissue evidence="2">Whole body</tissue>
    </source>
</reference>
<accession>A0A151JLI9</accession>
<evidence type="ECO:0000259" key="1">
    <source>
        <dbReference type="Pfam" id="PF26215"/>
    </source>
</evidence>
<evidence type="ECO:0000313" key="3">
    <source>
        <dbReference type="Proteomes" id="UP000078492"/>
    </source>
</evidence>
<dbReference type="InterPro" id="IPR035901">
    <property type="entry name" value="GIY-YIG_endonuc_sf"/>
</dbReference>
<keyword evidence="3" id="KW-1185">Reference proteome</keyword>
<dbReference type="Pfam" id="PF26215">
    <property type="entry name" value="HTH_animal"/>
    <property type="match status" value="1"/>
</dbReference>
<organism evidence="2 3">
    <name type="scientific">Trachymyrmex cornetzi</name>
    <dbReference type="NCBI Taxonomy" id="471704"/>
    <lineage>
        <taxon>Eukaryota</taxon>
        <taxon>Metazoa</taxon>
        <taxon>Ecdysozoa</taxon>
        <taxon>Arthropoda</taxon>
        <taxon>Hexapoda</taxon>
        <taxon>Insecta</taxon>
        <taxon>Pterygota</taxon>
        <taxon>Neoptera</taxon>
        <taxon>Endopterygota</taxon>
        <taxon>Hymenoptera</taxon>
        <taxon>Apocrita</taxon>
        <taxon>Aculeata</taxon>
        <taxon>Formicoidea</taxon>
        <taxon>Formicidae</taxon>
        <taxon>Myrmicinae</taxon>
        <taxon>Trachymyrmex</taxon>
    </lineage>
</organism>
<dbReference type="PANTHER" id="PTHR21301:SF10">
    <property type="entry name" value="REVERSE TRANSCRIPTASE DOMAIN-CONTAINING PROTEIN"/>
    <property type="match status" value="1"/>
</dbReference>
<sequence length="264" mass="31299">MKNNNHLELDWHHKPTFSGKYLNFLSAHSISQKKGIVMGMTDRAVILSEQKFHQKNIKLVIDTLLRNNYPIEFIFEIIFKRLKFLFAKRHVEEKKNSENLIRTPWFVIPYTLTTSDKFSSICKNENLKLLYFNNNKFNRFTKVQKGILPKYCNKNMIYKIECKDCDASYVGQTSRKLSSRIAEHRNYINWNTTNKSIITDYRIEFSHEFDWENVQILVHEKFLNIKRLISEKSHILMQKNGLNLRSDAEGLHCASITMLTKLTN</sequence>
<dbReference type="InterPro" id="IPR058912">
    <property type="entry name" value="HTH_animal"/>
</dbReference>